<organism evidence="1 2">
    <name type="scientific">Anopheles atroparvus</name>
    <name type="common">European mosquito</name>
    <dbReference type="NCBI Taxonomy" id="41427"/>
    <lineage>
        <taxon>Eukaryota</taxon>
        <taxon>Metazoa</taxon>
        <taxon>Ecdysozoa</taxon>
        <taxon>Arthropoda</taxon>
        <taxon>Hexapoda</taxon>
        <taxon>Insecta</taxon>
        <taxon>Pterygota</taxon>
        <taxon>Neoptera</taxon>
        <taxon>Endopterygota</taxon>
        <taxon>Diptera</taxon>
        <taxon>Nematocera</taxon>
        <taxon>Culicoidea</taxon>
        <taxon>Culicidae</taxon>
        <taxon>Anophelinae</taxon>
        <taxon>Anopheles</taxon>
    </lineage>
</organism>
<reference evidence="1" key="1">
    <citation type="submission" date="2024-04" db="UniProtKB">
        <authorList>
            <consortium name="EnsemblMetazoa"/>
        </authorList>
    </citation>
    <scope>IDENTIFICATION</scope>
    <source>
        <strain evidence="1">EBRO</strain>
    </source>
</reference>
<dbReference type="Proteomes" id="UP000075880">
    <property type="component" value="Unassembled WGS sequence"/>
</dbReference>
<proteinExistence type="predicted"/>
<dbReference type="AlphaFoldDB" id="A0AAG5DSU9"/>
<keyword evidence="2" id="KW-1185">Reference proteome</keyword>
<accession>A0AAG5DSU9</accession>
<evidence type="ECO:0000313" key="2">
    <source>
        <dbReference type="Proteomes" id="UP000075880"/>
    </source>
</evidence>
<sequence length="123" mass="14154">MTSDDDDDFGNIQQLNQYATVNTFIFRKMQSKILEDLCVVFSFVIVFDLVRKIGQAEKYIHTKFILLNNRSHADLRQLHLRRLKALLQNGLVRKDACFVRILQSVQTSREPVNGGIDVGDEAQ</sequence>
<dbReference type="EnsemblMetazoa" id="ENSAATROPT015222">
    <property type="protein sequence ID" value="ENSAATROPP013673"/>
    <property type="gene ID" value="ENSAATROPG012394"/>
</dbReference>
<protein>
    <submittedName>
        <fullName evidence="1">Uncharacterized protein</fullName>
    </submittedName>
</protein>
<evidence type="ECO:0000313" key="1">
    <source>
        <dbReference type="EnsemblMetazoa" id="ENSAATROPP013673"/>
    </source>
</evidence>
<name>A0AAG5DSU9_ANOAO</name>